<dbReference type="OMA" id="HHVFTNW"/>
<evidence type="ECO:0000313" key="4">
    <source>
        <dbReference type="EMBL" id="CEM32649.1"/>
    </source>
</evidence>
<dbReference type="InterPro" id="IPR019398">
    <property type="entry name" value="Pre-rRNA_process_TSR2"/>
</dbReference>
<keyword evidence="5" id="KW-1185">Reference proteome</keyword>
<dbReference type="OrthoDB" id="263560at2759"/>
<dbReference type="InParanoid" id="A0A0G4GQR9"/>
<evidence type="ECO:0008006" key="6">
    <source>
        <dbReference type="Google" id="ProtNLM"/>
    </source>
</evidence>
<dbReference type="VEuPathDB" id="CryptoDB:Vbra_18328"/>
<evidence type="ECO:0000256" key="1">
    <source>
        <dbReference type="ARBA" id="ARBA00006524"/>
    </source>
</evidence>
<dbReference type="Pfam" id="PF10273">
    <property type="entry name" value="WGG"/>
    <property type="match status" value="1"/>
</dbReference>
<dbReference type="STRING" id="1169540.A0A0G4GQR9"/>
<dbReference type="PANTHER" id="PTHR21250">
    <property type="entry name" value="PRE-RRNA-PROCESSING PROTEIN TSR2 HOMOLOG"/>
    <property type="match status" value="1"/>
</dbReference>
<organism evidence="4 5">
    <name type="scientific">Vitrella brassicaformis (strain CCMP3155)</name>
    <dbReference type="NCBI Taxonomy" id="1169540"/>
    <lineage>
        <taxon>Eukaryota</taxon>
        <taxon>Sar</taxon>
        <taxon>Alveolata</taxon>
        <taxon>Colpodellida</taxon>
        <taxon>Vitrellaceae</taxon>
        <taxon>Vitrella</taxon>
    </lineage>
</organism>
<proteinExistence type="inferred from homology"/>
<dbReference type="FunCoup" id="A0A0G4GQR9">
    <property type="interactions" value="68"/>
</dbReference>
<comment type="similarity">
    <text evidence="1">Belongs to the TSR2 family.</text>
</comment>
<evidence type="ECO:0000256" key="3">
    <source>
        <dbReference type="SAM" id="MobiDB-lite"/>
    </source>
</evidence>
<evidence type="ECO:0000256" key="2">
    <source>
        <dbReference type="ARBA" id="ARBA00022552"/>
    </source>
</evidence>
<accession>A0A0G4GQR9</accession>
<dbReference type="GO" id="GO:0006364">
    <property type="term" value="P:rRNA processing"/>
    <property type="evidence" value="ECO:0007669"/>
    <property type="project" value="UniProtKB-KW"/>
</dbReference>
<reference evidence="4 5" key="1">
    <citation type="submission" date="2014-11" db="EMBL/GenBank/DDBJ databases">
        <authorList>
            <person name="Zhu J."/>
            <person name="Qi W."/>
            <person name="Song R."/>
        </authorList>
    </citation>
    <scope>NUCLEOTIDE SEQUENCE [LARGE SCALE GENOMIC DNA]</scope>
</reference>
<gene>
    <name evidence="4" type="ORF">Vbra_18328</name>
</gene>
<dbReference type="Proteomes" id="UP000041254">
    <property type="component" value="Unassembled WGS sequence"/>
</dbReference>
<sequence length="206" mass="22565">MASVNKVDVFQQALLKVFKDWTALSLCVEHGMGGRDSYKKREELYQAVLDMFINQPASSVRRISIDRLADFLFERLLKDFSCNAEDNSPEEVAGLILRLYQECDANNFTLAHQILQVQAAPASASKGQQGFTYIDETGAPLDRVDGDSNHDEDEEMQTDEGVPSRGQGVSTGEASGGGQSQGGSQPSAPVVDEEGFTMVVRRKGRK</sequence>
<protein>
    <recommendedName>
        <fullName evidence="6">Pre-rRNA-processing protein TSR2 homolog</fullName>
    </recommendedName>
</protein>
<keyword evidence="2" id="KW-0698">rRNA processing</keyword>
<dbReference type="EMBL" id="CDMY01000759">
    <property type="protein sequence ID" value="CEM32649.1"/>
    <property type="molecule type" value="Genomic_DNA"/>
</dbReference>
<name>A0A0G4GQR9_VITBC</name>
<dbReference type="PhylomeDB" id="A0A0G4GQR9"/>
<feature type="region of interest" description="Disordered" evidence="3">
    <location>
        <begin position="136"/>
        <end position="206"/>
    </location>
</feature>
<evidence type="ECO:0000313" key="5">
    <source>
        <dbReference type="Proteomes" id="UP000041254"/>
    </source>
</evidence>
<dbReference type="AlphaFoldDB" id="A0A0G4GQR9"/>